<sequence length="88" mass="9682">MAGRVTRILGDSPVRLVLKLVVVSFLVGIIMDAFGWSALAVWIEVRDVVLDVWHMGFSALGRFADHILLGAAVVVPAFIILRLLSVRR</sequence>
<evidence type="ECO:0000256" key="1">
    <source>
        <dbReference type="SAM" id="Phobius"/>
    </source>
</evidence>
<keyword evidence="1" id="KW-1133">Transmembrane helix</keyword>
<keyword evidence="1" id="KW-0812">Transmembrane</keyword>
<proteinExistence type="predicted"/>
<comment type="caution">
    <text evidence="3">The sequence shown here is derived from an EMBL/GenBank/DDBJ whole genome shotgun (WGS) entry which is preliminary data.</text>
</comment>
<dbReference type="EMBL" id="WPHG01000001">
    <property type="protein sequence ID" value="MVA95676.1"/>
    <property type="molecule type" value="Genomic_DNA"/>
</dbReference>
<name>A0A844Q6K3_9HYPH</name>
<accession>A0A844Q6K3</accession>
<feature type="transmembrane region" description="Helical" evidence="1">
    <location>
        <begin position="63"/>
        <end position="84"/>
    </location>
</feature>
<keyword evidence="1" id="KW-0472">Membrane</keyword>
<dbReference type="AlphaFoldDB" id="A0A844Q6K3"/>
<gene>
    <name evidence="3" type="ORF">GN330_00220</name>
</gene>
<feature type="domain" description="DUF6460" evidence="2">
    <location>
        <begin position="52"/>
        <end position="87"/>
    </location>
</feature>
<organism evidence="3 4">
    <name type="scientific">Nitratireductor arenosus</name>
    <dbReference type="NCBI Taxonomy" id="2682096"/>
    <lineage>
        <taxon>Bacteria</taxon>
        <taxon>Pseudomonadati</taxon>
        <taxon>Pseudomonadota</taxon>
        <taxon>Alphaproteobacteria</taxon>
        <taxon>Hyphomicrobiales</taxon>
        <taxon>Phyllobacteriaceae</taxon>
        <taxon>Nitratireductor</taxon>
    </lineage>
</organism>
<evidence type="ECO:0000313" key="3">
    <source>
        <dbReference type="EMBL" id="MVA95676.1"/>
    </source>
</evidence>
<feature type="transmembrane region" description="Helical" evidence="1">
    <location>
        <begin position="20"/>
        <end position="43"/>
    </location>
</feature>
<keyword evidence="4" id="KW-1185">Reference proteome</keyword>
<dbReference type="Proteomes" id="UP000463224">
    <property type="component" value="Unassembled WGS sequence"/>
</dbReference>
<evidence type="ECO:0000313" key="4">
    <source>
        <dbReference type="Proteomes" id="UP000463224"/>
    </source>
</evidence>
<reference evidence="3 4" key="1">
    <citation type="submission" date="2019-12" db="EMBL/GenBank/DDBJ databases">
        <title>Nitratireductor arenosus sp. nov., Isolated from sea sand, Jeju island, South Korea.</title>
        <authorList>
            <person name="Kim W."/>
        </authorList>
    </citation>
    <scope>NUCLEOTIDE SEQUENCE [LARGE SCALE GENOMIC DNA]</scope>
    <source>
        <strain evidence="3 4">CAU 1489</strain>
    </source>
</reference>
<dbReference type="Pfam" id="PF20061">
    <property type="entry name" value="DUF6460"/>
    <property type="match status" value="1"/>
</dbReference>
<dbReference type="InterPro" id="IPR045594">
    <property type="entry name" value="DUF6460"/>
</dbReference>
<evidence type="ECO:0000259" key="2">
    <source>
        <dbReference type="Pfam" id="PF20061"/>
    </source>
</evidence>
<protein>
    <recommendedName>
        <fullName evidence="2">DUF6460 domain-containing protein</fullName>
    </recommendedName>
</protein>